<name>A0A1M6YG87_9FIRM</name>
<accession>A0A1M6YG87</accession>
<gene>
    <name evidence="1" type="ORF">SAMN02745136_04248</name>
</gene>
<protein>
    <submittedName>
        <fullName evidence="1">Uncharacterized protein</fullName>
    </submittedName>
</protein>
<organism evidence="1 2">
    <name type="scientific">Anaerocolumna jejuensis DSM 15929</name>
    <dbReference type="NCBI Taxonomy" id="1121322"/>
    <lineage>
        <taxon>Bacteria</taxon>
        <taxon>Bacillati</taxon>
        <taxon>Bacillota</taxon>
        <taxon>Clostridia</taxon>
        <taxon>Lachnospirales</taxon>
        <taxon>Lachnospiraceae</taxon>
        <taxon>Anaerocolumna</taxon>
    </lineage>
</organism>
<keyword evidence="2" id="KW-1185">Reference proteome</keyword>
<evidence type="ECO:0000313" key="1">
    <source>
        <dbReference type="EMBL" id="SHL17055.1"/>
    </source>
</evidence>
<dbReference type="OrthoDB" id="9795247at2"/>
<dbReference type="STRING" id="1121322.SAMN02745136_04248"/>
<sequence>MHDSYTKFPRPESIDFFEKAMRNHNKVRNIKKLSTSYYEIHRRDLSMIRVFVSNYYALSLSDYYDVLEDYGDIDCLITISNWNGVTPEAYNQGKRNRVGVFKMEEFFGALNYERPSTYTRPIDREDNDRFGFRRQC</sequence>
<dbReference type="RefSeq" id="WP_073278972.1">
    <property type="nucleotide sequence ID" value="NZ_FRAC01000025.1"/>
</dbReference>
<dbReference type="EMBL" id="FRAC01000025">
    <property type="protein sequence ID" value="SHL17055.1"/>
    <property type="molecule type" value="Genomic_DNA"/>
</dbReference>
<evidence type="ECO:0000313" key="2">
    <source>
        <dbReference type="Proteomes" id="UP000184386"/>
    </source>
</evidence>
<reference evidence="1 2" key="1">
    <citation type="submission" date="2016-11" db="EMBL/GenBank/DDBJ databases">
        <authorList>
            <person name="Jaros S."/>
            <person name="Januszkiewicz K."/>
            <person name="Wedrychowicz H."/>
        </authorList>
    </citation>
    <scope>NUCLEOTIDE SEQUENCE [LARGE SCALE GENOMIC DNA]</scope>
    <source>
        <strain evidence="1 2">DSM 15929</strain>
    </source>
</reference>
<dbReference type="Proteomes" id="UP000184386">
    <property type="component" value="Unassembled WGS sequence"/>
</dbReference>
<dbReference type="AlphaFoldDB" id="A0A1M6YG87"/>
<proteinExistence type="predicted"/>